<evidence type="ECO:0000313" key="11">
    <source>
        <dbReference type="Proteomes" id="UP001254608"/>
    </source>
</evidence>
<evidence type="ECO:0000256" key="2">
    <source>
        <dbReference type="ARBA" id="ARBA00005992"/>
    </source>
</evidence>
<dbReference type="EMBL" id="JAVRIC010000007">
    <property type="protein sequence ID" value="MDT0497103.1"/>
    <property type="molecule type" value="Genomic_DNA"/>
</dbReference>
<dbReference type="SUPFAM" id="SSF54427">
    <property type="entry name" value="NTF2-like"/>
    <property type="match status" value="1"/>
</dbReference>
<evidence type="ECO:0000256" key="8">
    <source>
        <dbReference type="SAM" id="SignalP"/>
    </source>
</evidence>
<feature type="chain" id="PRO_5046117949" evidence="8">
    <location>
        <begin position="28"/>
        <end position="392"/>
    </location>
</feature>
<sequence length="392" mass="43446">MRTDKRVGRQLIAGLIASAICAGTATASALLDHPEQRLREAVDAMHAGRIDQALRDLDQLVHDEPNFRLAQLLYSQMLATRAGAVNSSFSSGDAPVDALIEEARLRLNTSEPPPGSVPASILSLSPRHQHALLADLPRARLYLLENRDGSPQVLADFYVAMGKDGYGKQVMGDNRTPVGVYRIINWLAGSGLPELYGAGAFPTNYPNVWDRSLGKTGYGIWLHGVPDDTYTRAPRSSEGCVTVANADLLALRSYIQPGETPIILSDGTSWLPAAEAAARRATFLARIESWRAAWSAKDTEAYLGFYSKTFTVDNMDLKAFSQYKRRVNGAKRYIDVTLQNLDVYLYPGEDNLVLAEFDQDYKSDSFATLSHKQQYWRLESDGQWRIVREESD</sequence>
<keyword evidence="4 7" id="KW-0133">Cell shape</keyword>
<feature type="domain" description="L,D-TPase catalytic" evidence="9">
    <location>
        <begin position="130"/>
        <end position="265"/>
    </location>
</feature>
<accession>A0ABU2WGV0</accession>
<comment type="caution">
    <text evidence="10">The sequence shown here is derived from an EMBL/GenBank/DDBJ whole genome shotgun (WGS) entry which is preliminary data.</text>
</comment>
<protein>
    <submittedName>
        <fullName evidence="10">L,D-transpeptidase family protein</fullName>
    </submittedName>
</protein>
<evidence type="ECO:0000256" key="4">
    <source>
        <dbReference type="ARBA" id="ARBA00022960"/>
    </source>
</evidence>
<dbReference type="InterPro" id="IPR038063">
    <property type="entry name" value="Transpep_catalytic_dom"/>
</dbReference>
<evidence type="ECO:0000256" key="1">
    <source>
        <dbReference type="ARBA" id="ARBA00004752"/>
    </source>
</evidence>
<gene>
    <name evidence="10" type="ORF">RM530_06950</name>
</gene>
<reference evidence="10 11" key="1">
    <citation type="submission" date="2023-09" db="EMBL/GenBank/DDBJ databases">
        <authorList>
            <person name="Rey-Velasco X."/>
        </authorList>
    </citation>
    <scope>NUCLEOTIDE SEQUENCE [LARGE SCALE GENOMIC DNA]</scope>
    <source>
        <strain evidence="10 11">W345</strain>
    </source>
</reference>
<evidence type="ECO:0000256" key="7">
    <source>
        <dbReference type="PROSITE-ProRule" id="PRU01373"/>
    </source>
</evidence>
<evidence type="ECO:0000256" key="3">
    <source>
        <dbReference type="ARBA" id="ARBA00022679"/>
    </source>
</evidence>
<evidence type="ECO:0000256" key="6">
    <source>
        <dbReference type="ARBA" id="ARBA00023316"/>
    </source>
</evidence>
<dbReference type="SUPFAM" id="SSF141523">
    <property type="entry name" value="L,D-transpeptidase catalytic domain-like"/>
    <property type="match status" value="1"/>
</dbReference>
<evidence type="ECO:0000259" key="9">
    <source>
        <dbReference type="PROSITE" id="PS52029"/>
    </source>
</evidence>
<keyword evidence="11" id="KW-1185">Reference proteome</keyword>
<dbReference type="InterPro" id="IPR005490">
    <property type="entry name" value="LD_TPept_cat_dom"/>
</dbReference>
<dbReference type="Pfam" id="PF03734">
    <property type="entry name" value="YkuD"/>
    <property type="match status" value="1"/>
</dbReference>
<dbReference type="CDD" id="cd16913">
    <property type="entry name" value="YkuD_like"/>
    <property type="match status" value="1"/>
</dbReference>
<dbReference type="InterPro" id="IPR032710">
    <property type="entry name" value="NTF2-like_dom_sf"/>
</dbReference>
<feature type="signal peptide" evidence="8">
    <location>
        <begin position="1"/>
        <end position="27"/>
    </location>
</feature>
<keyword evidence="6 7" id="KW-0961">Cell wall biogenesis/degradation</keyword>
<keyword evidence="8" id="KW-0732">Signal</keyword>
<dbReference type="Proteomes" id="UP001254608">
    <property type="component" value="Unassembled WGS sequence"/>
</dbReference>
<feature type="active site" description="Proton donor/acceptor" evidence="7">
    <location>
        <position position="223"/>
    </location>
</feature>
<dbReference type="Gene3D" id="3.10.450.50">
    <property type="match status" value="1"/>
</dbReference>
<proteinExistence type="inferred from homology"/>
<name>A0ABU2WGV0_9GAMM</name>
<keyword evidence="5 7" id="KW-0573">Peptidoglycan synthesis</keyword>
<dbReference type="InterPro" id="IPR056203">
    <property type="entry name" value="Cds6_C"/>
</dbReference>
<dbReference type="Pfam" id="PF24125">
    <property type="entry name" value="Cds6_C"/>
    <property type="match status" value="1"/>
</dbReference>
<comment type="pathway">
    <text evidence="1 7">Cell wall biogenesis; peptidoglycan biosynthesis.</text>
</comment>
<dbReference type="Gene3D" id="2.40.440.10">
    <property type="entry name" value="L,D-transpeptidase catalytic domain-like"/>
    <property type="match status" value="1"/>
</dbReference>
<feature type="active site" description="Nucleophile" evidence="7">
    <location>
        <position position="240"/>
    </location>
</feature>
<dbReference type="RefSeq" id="WP_311364496.1">
    <property type="nucleotide sequence ID" value="NZ_JAVRIC010000007.1"/>
</dbReference>
<organism evidence="10 11">
    <name type="scientific">Banduia mediterranea</name>
    <dbReference type="NCBI Taxonomy" id="3075609"/>
    <lineage>
        <taxon>Bacteria</taxon>
        <taxon>Pseudomonadati</taxon>
        <taxon>Pseudomonadota</taxon>
        <taxon>Gammaproteobacteria</taxon>
        <taxon>Nevskiales</taxon>
        <taxon>Algiphilaceae</taxon>
        <taxon>Banduia</taxon>
    </lineage>
</organism>
<evidence type="ECO:0000313" key="10">
    <source>
        <dbReference type="EMBL" id="MDT0497103.1"/>
    </source>
</evidence>
<dbReference type="PROSITE" id="PS52029">
    <property type="entry name" value="LD_TPASE"/>
    <property type="match status" value="1"/>
</dbReference>
<dbReference type="PANTHER" id="PTHR36699">
    <property type="entry name" value="LD-TRANSPEPTIDASE"/>
    <property type="match status" value="1"/>
</dbReference>
<comment type="similarity">
    <text evidence="2">Belongs to the YkuD family.</text>
</comment>
<keyword evidence="3" id="KW-0808">Transferase</keyword>
<evidence type="ECO:0000256" key="5">
    <source>
        <dbReference type="ARBA" id="ARBA00022984"/>
    </source>
</evidence>
<dbReference type="PANTHER" id="PTHR36699:SF1">
    <property type="entry name" value="L,D-TRANSPEPTIDASE YAFK-RELATED"/>
    <property type="match status" value="1"/>
</dbReference>